<dbReference type="InterPro" id="IPR036188">
    <property type="entry name" value="FAD/NAD-bd_sf"/>
</dbReference>
<dbReference type="GO" id="GO:0006310">
    <property type="term" value="P:DNA recombination"/>
    <property type="evidence" value="ECO:0007669"/>
    <property type="project" value="UniProtKB-ARBA"/>
</dbReference>
<dbReference type="GO" id="GO:0004174">
    <property type="term" value="F:electron-transferring-flavoprotein dehydrogenase activity"/>
    <property type="evidence" value="ECO:0007669"/>
    <property type="project" value="TreeGrafter"/>
</dbReference>
<dbReference type="GO" id="GO:0006281">
    <property type="term" value="P:DNA repair"/>
    <property type="evidence" value="ECO:0007669"/>
    <property type="project" value="InterPro"/>
</dbReference>
<evidence type="ECO:0000313" key="8">
    <source>
        <dbReference type="Proteomes" id="UP000536275"/>
    </source>
</evidence>
<dbReference type="PANTHER" id="PTHR43735">
    <property type="entry name" value="APOPTOSIS-INDUCING FACTOR 1"/>
    <property type="match status" value="1"/>
</dbReference>
<evidence type="ECO:0000256" key="1">
    <source>
        <dbReference type="ARBA" id="ARBA00006442"/>
    </source>
</evidence>
<proteinExistence type="inferred from homology"/>
<evidence type="ECO:0000256" key="4">
    <source>
        <dbReference type="ARBA" id="ARBA00023002"/>
    </source>
</evidence>
<feature type="compositionally biased region" description="Basic and acidic residues" evidence="5">
    <location>
        <begin position="646"/>
        <end position="672"/>
    </location>
</feature>
<name>A0A8H6BWL4_CANAX</name>
<comment type="similarity">
    <text evidence="1">Belongs to the FAD-dependent oxidoreductase family.</text>
</comment>
<dbReference type="InterPro" id="IPR020588">
    <property type="entry name" value="RecA_ATP-bd"/>
</dbReference>
<dbReference type="SUPFAM" id="SSF51905">
    <property type="entry name" value="FAD/NAD(P)-binding domain"/>
    <property type="match status" value="1"/>
</dbReference>
<keyword evidence="3" id="KW-0274">FAD</keyword>
<feature type="region of interest" description="Disordered" evidence="5">
    <location>
        <begin position="627"/>
        <end position="674"/>
    </location>
</feature>
<accession>A0A8H6BWL4</accession>
<dbReference type="GO" id="GO:0003677">
    <property type="term" value="F:DNA binding"/>
    <property type="evidence" value="ECO:0007669"/>
    <property type="project" value="InterPro"/>
</dbReference>
<dbReference type="InterPro" id="IPR023753">
    <property type="entry name" value="FAD/NAD-binding_dom"/>
</dbReference>
<dbReference type="AlphaFoldDB" id="A0A8H6BWL4"/>
<keyword evidence="4" id="KW-0560">Oxidoreductase</keyword>
<evidence type="ECO:0000259" key="6">
    <source>
        <dbReference type="PROSITE" id="PS50162"/>
    </source>
</evidence>
<feature type="domain" description="RecA family profile 1" evidence="6">
    <location>
        <begin position="366"/>
        <end position="560"/>
    </location>
</feature>
<sequence>MSKEKSKQVVIIGGSYAGILALKTLLKSSPIELNITLISPNDSGYFNAAAPRLLIEPESIDKTIFPIKPTIEKLTSGTIHTAKFLQGVVTKVDLTNQKVFVDNESEIDYDNLIIASGASRPLPSFPKSTSSKATGKLNQLGIEIVNGERVNVKDKTIEFADGSTKSFNLIIETSGLLPNTDFLPKKVLNEYGYVETDEYLRLKDHHNVICLGDVVASGANSIVDLVYTQKPVFEKTVEFEVVDNEATQLKAYQKASGITTFIPIGRNGGVGLLFGYCVPSFLIWFAKARDFMISKAGEHFTKFPFLTTRLQQYGKSINDLLQYDEASDHAQLARLVDRPMKEINDYYRNLKKDLQVDPTSVNSLLDSEFISTGLPSIDRELGGGIPIGEVTEIFGASGCGKSHFLFQLLSNCETKRLKDFIGRNSSNIDTDLDRISYIYCQDLESQDHILFTQLPLKLDSDKGKTKLLVLDSIAQHFRREDSIMNSTYLKEKLEVQEGEIADDRSFQEVKRKQMNQLRRFNKSQKYASRTAKLYYICQLYQHLSRLAQDFNIAIVIVNQVSDYSFESSGSFTEAEAGELDYPLNLDFQTAVSSGWDSRTIYNSIPTANITLKNEEIENLEMELAKSLEERSPNKRQKLSNTSSPQKQEHNLNPRERLERQKSLISKSHEMRNRGSKKIVPTLGYPWATRIKNRIMLSKVYKPILKSNMDGDIVNDDQSLQTNSIHDKRSSAELYKSFVSIDGWQVERFAKVVTSTHGYNPNRFKRYRFIINSQGLAEV</sequence>
<reference evidence="7 8" key="1">
    <citation type="submission" date="2020-03" db="EMBL/GenBank/DDBJ databases">
        <title>FDA dAtabase for Regulatory Grade micrObial Sequences (FDA-ARGOS): Supporting development and validation of Infectious Disease Dx tests.</title>
        <authorList>
            <person name="Campos J."/>
            <person name="Goldberg B."/>
            <person name="Tallon L."/>
            <person name="Sadzewicz L."/>
            <person name="Vavikolanu K."/>
            <person name="Mehta A."/>
            <person name="Aluvathingal J."/>
            <person name="Nadendla S."/>
            <person name="Nandy P."/>
            <person name="Geyer C."/>
            <person name="Yan Y."/>
            <person name="Sichtig H."/>
        </authorList>
    </citation>
    <scope>NUCLEOTIDE SEQUENCE [LARGE SCALE GENOMIC DNA]</scope>
    <source>
        <strain evidence="7 8">FDAARGOS_656</strain>
    </source>
</reference>
<dbReference type="EMBL" id="JABWAD010000060">
    <property type="protein sequence ID" value="KAF6063763.1"/>
    <property type="molecule type" value="Genomic_DNA"/>
</dbReference>
<dbReference type="PROSITE" id="PS50162">
    <property type="entry name" value="RECA_2"/>
    <property type="match status" value="1"/>
</dbReference>
<evidence type="ECO:0000256" key="2">
    <source>
        <dbReference type="ARBA" id="ARBA00022630"/>
    </source>
</evidence>
<protein>
    <submittedName>
        <fullName evidence="7">Pyridine nucleotide-disulfide oxidoreductase family protein</fullName>
    </submittedName>
</protein>
<dbReference type="Gene3D" id="3.50.50.100">
    <property type="match status" value="2"/>
</dbReference>
<dbReference type="SUPFAM" id="SSF52540">
    <property type="entry name" value="P-loop containing nucleoside triphosphate hydrolases"/>
    <property type="match status" value="1"/>
</dbReference>
<dbReference type="Pfam" id="PF07992">
    <property type="entry name" value="Pyr_redox_2"/>
    <property type="match status" value="1"/>
</dbReference>
<gene>
    <name evidence="7" type="ORF">FOB64_005381</name>
</gene>
<dbReference type="GO" id="GO:0005737">
    <property type="term" value="C:cytoplasm"/>
    <property type="evidence" value="ECO:0007669"/>
    <property type="project" value="TreeGrafter"/>
</dbReference>
<dbReference type="GO" id="GO:0050660">
    <property type="term" value="F:flavin adenine dinucleotide binding"/>
    <property type="evidence" value="ECO:0007669"/>
    <property type="project" value="TreeGrafter"/>
</dbReference>
<keyword evidence="2" id="KW-0285">Flavoprotein</keyword>
<dbReference type="GO" id="GO:0005524">
    <property type="term" value="F:ATP binding"/>
    <property type="evidence" value="ECO:0007669"/>
    <property type="project" value="InterPro"/>
</dbReference>
<evidence type="ECO:0000313" key="7">
    <source>
        <dbReference type="EMBL" id="KAF6063763.1"/>
    </source>
</evidence>
<dbReference type="GO" id="GO:0140664">
    <property type="term" value="F:ATP-dependent DNA damage sensor activity"/>
    <property type="evidence" value="ECO:0007669"/>
    <property type="project" value="InterPro"/>
</dbReference>
<dbReference type="PANTHER" id="PTHR43735:SF3">
    <property type="entry name" value="FERROPTOSIS SUPPRESSOR PROTEIN 1"/>
    <property type="match status" value="1"/>
</dbReference>
<comment type="caution">
    <text evidence="7">The sequence shown here is derived from an EMBL/GenBank/DDBJ whole genome shotgun (WGS) entry which is preliminary data.</text>
</comment>
<evidence type="ECO:0000256" key="3">
    <source>
        <dbReference type="ARBA" id="ARBA00022827"/>
    </source>
</evidence>
<dbReference type="Proteomes" id="UP000536275">
    <property type="component" value="Unassembled WGS sequence"/>
</dbReference>
<organism evidence="7 8">
    <name type="scientific">Candida albicans</name>
    <name type="common">Yeast</name>
    <dbReference type="NCBI Taxonomy" id="5476"/>
    <lineage>
        <taxon>Eukaryota</taxon>
        <taxon>Fungi</taxon>
        <taxon>Dikarya</taxon>
        <taxon>Ascomycota</taxon>
        <taxon>Saccharomycotina</taxon>
        <taxon>Pichiomycetes</taxon>
        <taxon>Debaryomycetaceae</taxon>
        <taxon>Candida/Lodderomyces clade</taxon>
        <taxon>Candida</taxon>
    </lineage>
</organism>
<evidence type="ECO:0000256" key="5">
    <source>
        <dbReference type="SAM" id="MobiDB-lite"/>
    </source>
</evidence>
<dbReference type="GO" id="GO:0061982">
    <property type="term" value="P:meiosis I cell cycle process"/>
    <property type="evidence" value="ECO:0007669"/>
    <property type="project" value="UniProtKB-ARBA"/>
</dbReference>
<dbReference type="Gene3D" id="3.40.50.300">
    <property type="entry name" value="P-loop containing nucleotide triphosphate hydrolases"/>
    <property type="match status" value="1"/>
</dbReference>
<dbReference type="InterPro" id="IPR027417">
    <property type="entry name" value="P-loop_NTPase"/>
</dbReference>